<evidence type="ECO:0000256" key="2">
    <source>
        <dbReference type="SAM" id="SignalP"/>
    </source>
</evidence>
<dbReference type="Proteomes" id="UP000467637">
    <property type="component" value="Unassembled WGS sequence"/>
</dbReference>
<dbReference type="PANTHER" id="PTHR37957:SF1">
    <property type="entry name" value="PHYTASE-LIKE DOMAIN-CONTAINING PROTEIN"/>
    <property type="match status" value="1"/>
</dbReference>
<dbReference type="InterPro" id="IPR027372">
    <property type="entry name" value="Phytase-like_dom"/>
</dbReference>
<organism evidence="4 5">
    <name type="scientific">Paenibacillus anseongense</name>
    <dbReference type="NCBI Taxonomy" id="2682845"/>
    <lineage>
        <taxon>Bacteria</taxon>
        <taxon>Bacillati</taxon>
        <taxon>Bacillota</taxon>
        <taxon>Bacilli</taxon>
        <taxon>Bacillales</taxon>
        <taxon>Paenibacillaceae</taxon>
        <taxon>Paenibacillus</taxon>
    </lineage>
</organism>
<dbReference type="PANTHER" id="PTHR37957">
    <property type="entry name" value="BLR7070 PROTEIN"/>
    <property type="match status" value="1"/>
</dbReference>
<dbReference type="EMBL" id="WSEM01000016">
    <property type="protein sequence ID" value="MVQ36677.1"/>
    <property type="molecule type" value="Genomic_DNA"/>
</dbReference>
<keyword evidence="2" id="KW-0732">Signal</keyword>
<sequence>MDEFGREGVDVKVRKLISASAVAGLLLASVPFTAASAATTEPGGQAPMTEGQQPKAANPHKQAKHAVNHTVGQLTFIGEQRIANDLKFEETLVGGLSGIDYNPRTHQWILISDDRSDNAPARFYSAKLKYDTKSFYSVELTGMTEFKQEDGTTYPNKKDYTANQQGIVPDLESIRFDPNGKSVWYTSEGDRTLNLNPFIRQATLKGKYLSSILTPKAFQIDANSGSSTQKGFRNNLALEGSSFSPDGKYYFTSMEAALYQDGEISTVDAGSYSRITKYNRSGDIIAQYAYPIDAIPAKPGQGKSADNGVSEMLAINDHQFLILERSGMQAADGNYSNYIRIYEADAAQATNVNNLDSLTAGQFTPLTKKLVLDLNTLDLPKLDNVEGITWGPKLQNRHDSLVLVSDNNFGASQVTQLLAFDVSPEKK</sequence>
<feature type="domain" description="Phytase-like" evidence="3">
    <location>
        <begin position="92"/>
        <end position="409"/>
    </location>
</feature>
<dbReference type="Pfam" id="PF13449">
    <property type="entry name" value="Phytase-like"/>
    <property type="match status" value="1"/>
</dbReference>
<evidence type="ECO:0000313" key="4">
    <source>
        <dbReference type="EMBL" id="MVQ36677.1"/>
    </source>
</evidence>
<reference evidence="4 5" key="1">
    <citation type="submission" date="2019-12" db="EMBL/GenBank/DDBJ databases">
        <authorList>
            <person name="Huq M.A."/>
        </authorList>
    </citation>
    <scope>NUCLEOTIDE SEQUENCE [LARGE SCALE GENOMIC DNA]</scope>
    <source>
        <strain evidence="4 5">MAH-34</strain>
    </source>
</reference>
<comment type="caution">
    <text evidence="4">The sequence shown here is derived from an EMBL/GenBank/DDBJ whole genome shotgun (WGS) entry which is preliminary data.</text>
</comment>
<proteinExistence type="predicted"/>
<evidence type="ECO:0000256" key="1">
    <source>
        <dbReference type="SAM" id="MobiDB-lite"/>
    </source>
</evidence>
<gene>
    <name evidence="4" type="ORF">GON05_18880</name>
</gene>
<evidence type="ECO:0000313" key="5">
    <source>
        <dbReference type="Proteomes" id="UP000467637"/>
    </source>
</evidence>
<keyword evidence="5" id="KW-1185">Reference proteome</keyword>
<feature type="region of interest" description="Disordered" evidence="1">
    <location>
        <begin position="38"/>
        <end position="60"/>
    </location>
</feature>
<feature type="chain" id="PRO_5047346591" evidence="2">
    <location>
        <begin position="35"/>
        <end position="427"/>
    </location>
</feature>
<evidence type="ECO:0000259" key="3">
    <source>
        <dbReference type="Pfam" id="PF13449"/>
    </source>
</evidence>
<dbReference type="SUPFAM" id="SSF82171">
    <property type="entry name" value="DPP6 N-terminal domain-like"/>
    <property type="match status" value="1"/>
</dbReference>
<accession>A0ABW9U969</accession>
<name>A0ABW9U969_9BACL</name>
<protein>
    <submittedName>
        <fullName evidence="4">Esterase-like activity of phytase family protein</fullName>
    </submittedName>
</protein>
<feature type="signal peptide" evidence="2">
    <location>
        <begin position="1"/>
        <end position="34"/>
    </location>
</feature>